<dbReference type="STRING" id="44252.DJ90_3952"/>
<dbReference type="Proteomes" id="UP000442469">
    <property type="component" value="Unassembled WGS sequence"/>
</dbReference>
<evidence type="ECO:0000256" key="6">
    <source>
        <dbReference type="SAM" id="Phobius"/>
    </source>
</evidence>
<dbReference type="PANTHER" id="PTHR33545:SF5">
    <property type="entry name" value="UPF0750 MEMBRANE PROTEIN YITT"/>
    <property type="match status" value="1"/>
</dbReference>
<keyword evidence="4 6" id="KW-1133">Transmembrane helix</keyword>
<gene>
    <name evidence="8" type="ORF">DJ90_3952</name>
    <name evidence="9" type="ORF">GNQ08_03825</name>
</gene>
<feature type="transmembrane region" description="Helical" evidence="6">
    <location>
        <begin position="24"/>
        <end position="45"/>
    </location>
</feature>
<evidence type="ECO:0000256" key="1">
    <source>
        <dbReference type="ARBA" id="ARBA00004651"/>
    </source>
</evidence>
<reference evidence="9 11" key="2">
    <citation type="submission" date="2019-11" db="EMBL/GenBank/DDBJ databases">
        <title>Draft genome sequences of five Paenibacillus species of dairy origin.</title>
        <authorList>
            <person name="Olajide A.M."/>
            <person name="Chen S."/>
            <person name="Lapointe G."/>
        </authorList>
    </citation>
    <scope>NUCLEOTIDE SEQUENCE [LARGE SCALE GENOMIC DNA]</scope>
    <source>
        <strain evidence="9 11">3CT49</strain>
    </source>
</reference>
<dbReference type="Proteomes" id="UP000029278">
    <property type="component" value="Unassembled WGS sequence"/>
</dbReference>
<dbReference type="OrthoDB" id="2417289at2"/>
<keyword evidence="3 6" id="KW-0812">Transmembrane</keyword>
<dbReference type="HOGENOM" id="CLU_063199_1_0_9"/>
<feature type="transmembrane region" description="Helical" evidence="6">
    <location>
        <begin position="118"/>
        <end position="138"/>
    </location>
</feature>
<protein>
    <submittedName>
        <fullName evidence="9">DUF2179 domain-containing protein</fullName>
    </submittedName>
</protein>
<evidence type="ECO:0000259" key="7">
    <source>
        <dbReference type="Pfam" id="PF10035"/>
    </source>
</evidence>
<feature type="domain" description="DUF2179" evidence="7">
    <location>
        <begin position="229"/>
        <end position="283"/>
    </location>
</feature>
<name>A0A090ZHD1_PAEMA</name>
<keyword evidence="5 6" id="KW-0472">Membrane</keyword>
<keyword evidence="10" id="KW-1185">Reference proteome</keyword>
<dbReference type="PIRSF" id="PIRSF006483">
    <property type="entry name" value="Membrane_protein_YitT"/>
    <property type="match status" value="1"/>
</dbReference>
<dbReference type="AlphaFoldDB" id="A0A090ZHD1"/>
<dbReference type="Pfam" id="PF10035">
    <property type="entry name" value="DUF2179"/>
    <property type="match status" value="1"/>
</dbReference>
<dbReference type="EMBL" id="JMQA01000017">
    <property type="protein sequence ID" value="KFN10744.1"/>
    <property type="molecule type" value="Genomic_DNA"/>
</dbReference>
<dbReference type="Pfam" id="PF02588">
    <property type="entry name" value="YitT_membrane"/>
    <property type="match status" value="1"/>
</dbReference>
<comment type="subcellular location">
    <subcellularLocation>
        <location evidence="1">Cell membrane</location>
        <topology evidence="1">Multi-pass membrane protein</topology>
    </subcellularLocation>
</comment>
<evidence type="ECO:0000313" key="8">
    <source>
        <dbReference type="EMBL" id="KFN10744.1"/>
    </source>
</evidence>
<sequence length="290" mass="31581">MNLNQYVPIIPKPVKAALKPAQEVGIILVSALLVAAGLNLFLIPHKLLSGGLTGVASFIGYFTDWNISILYFLLNVPLIAWGWKAVGRRYIILSCISVASTTWFMAIIPQIQVTNDPILGAVCGGIISAAGIGFSLRVGGSTGGFDILGSIVTRKHDVAMGNILFLLNGIVIVALGFLQSWDLALYSMLSTFVKGKVVDMIHVGHIKVTCFIITKQKEKMLCRLRQLHHGITCIHSEGGYSEEKNYMLMTVTTRYELAAVRKAVAETDPQAFMNVVQSTEILGRFARTAK</sequence>
<organism evidence="8 10">
    <name type="scientific">Paenibacillus macerans</name>
    <name type="common">Bacillus macerans</name>
    <dbReference type="NCBI Taxonomy" id="44252"/>
    <lineage>
        <taxon>Bacteria</taxon>
        <taxon>Bacillati</taxon>
        <taxon>Bacillota</taxon>
        <taxon>Bacilli</taxon>
        <taxon>Bacillales</taxon>
        <taxon>Paenibacillaceae</taxon>
        <taxon>Paenibacillus</taxon>
    </lineage>
</organism>
<dbReference type="PANTHER" id="PTHR33545">
    <property type="entry name" value="UPF0750 MEMBRANE PROTEIN YITT-RELATED"/>
    <property type="match status" value="1"/>
</dbReference>
<keyword evidence="2" id="KW-1003">Cell membrane</keyword>
<dbReference type="RefSeq" id="WP_051985418.1">
    <property type="nucleotide sequence ID" value="NZ_BGML01000003.1"/>
</dbReference>
<dbReference type="GO" id="GO:0005886">
    <property type="term" value="C:plasma membrane"/>
    <property type="evidence" value="ECO:0007669"/>
    <property type="project" value="UniProtKB-SubCell"/>
</dbReference>
<feature type="transmembrane region" description="Helical" evidence="6">
    <location>
        <begin position="90"/>
        <end position="112"/>
    </location>
</feature>
<evidence type="ECO:0000313" key="9">
    <source>
        <dbReference type="EMBL" id="MUG21560.1"/>
    </source>
</evidence>
<evidence type="ECO:0000256" key="3">
    <source>
        <dbReference type="ARBA" id="ARBA00022692"/>
    </source>
</evidence>
<dbReference type="InterPro" id="IPR003740">
    <property type="entry name" value="YitT"/>
</dbReference>
<dbReference type="InterPro" id="IPR051461">
    <property type="entry name" value="UPF0750_membrane"/>
</dbReference>
<evidence type="ECO:0000313" key="10">
    <source>
        <dbReference type="Proteomes" id="UP000029278"/>
    </source>
</evidence>
<dbReference type="CDD" id="cd16380">
    <property type="entry name" value="YitT_C"/>
    <property type="match status" value="1"/>
</dbReference>
<evidence type="ECO:0000256" key="4">
    <source>
        <dbReference type="ARBA" id="ARBA00022989"/>
    </source>
</evidence>
<dbReference type="InterPro" id="IPR015867">
    <property type="entry name" value="N-reg_PII/ATP_PRibTrfase_C"/>
</dbReference>
<evidence type="ECO:0000256" key="5">
    <source>
        <dbReference type="ARBA" id="ARBA00023136"/>
    </source>
</evidence>
<feature type="transmembrane region" description="Helical" evidence="6">
    <location>
        <begin position="65"/>
        <end position="83"/>
    </location>
</feature>
<dbReference type="InterPro" id="IPR019264">
    <property type="entry name" value="DUF2179"/>
</dbReference>
<proteinExistence type="predicted"/>
<evidence type="ECO:0000256" key="2">
    <source>
        <dbReference type="ARBA" id="ARBA00022475"/>
    </source>
</evidence>
<accession>A0A090ZHD1</accession>
<comment type="caution">
    <text evidence="8">The sequence shown here is derived from an EMBL/GenBank/DDBJ whole genome shotgun (WGS) entry which is preliminary data.</text>
</comment>
<dbReference type="PATRIC" id="fig|44252.3.peg.1054"/>
<dbReference type="GeneID" id="77006977"/>
<evidence type="ECO:0000313" key="11">
    <source>
        <dbReference type="Proteomes" id="UP000442469"/>
    </source>
</evidence>
<dbReference type="Gene3D" id="3.30.70.120">
    <property type="match status" value="1"/>
</dbReference>
<dbReference type="EMBL" id="WNZZ01000002">
    <property type="protein sequence ID" value="MUG21560.1"/>
    <property type="molecule type" value="Genomic_DNA"/>
</dbReference>
<feature type="transmembrane region" description="Helical" evidence="6">
    <location>
        <begin position="159"/>
        <end position="177"/>
    </location>
</feature>
<reference evidence="8 10" key="1">
    <citation type="submission" date="2014-04" db="EMBL/GenBank/DDBJ databases">
        <authorList>
            <person name="Bishop-Lilly K.A."/>
            <person name="Broomall S.M."/>
            <person name="Chain P.S."/>
            <person name="Chertkov O."/>
            <person name="Coyne S.R."/>
            <person name="Daligault H.E."/>
            <person name="Davenport K.W."/>
            <person name="Erkkila T."/>
            <person name="Frey K.G."/>
            <person name="Gibbons H.S."/>
            <person name="Gu W."/>
            <person name="Jaissle J."/>
            <person name="Johnson S.L."/>
            <person name="Koroleva G.I."/>
            <person name="Ladner J.T."/>
            <person name="Lo C.-C."/>
            <person name="Minogue T.D."/>
            <person name="Munk C."/>
            <person name="Palacios G.F."/>
            <person name="Redden C.L."/>
            <person name="Rosenzweig C.N."/>
            <person name="Scholz M.B."/>
            <person name="Teshima H."/>
            <person name="Xu Y."/>
        </authorList>
    </citation>
    <scope>NUCLEOTIDE SEQUENCE [LARGE SCALE GENOMIC DNA]</scope>
    <source>
        <strain evidence="8 10">8244</strain>
    </source>
</reference>